<reference evidence="1 2" key="1">
    <citation type="submission" date="2014-12" db="EMBL/GenBank/DDBJ databases">
        <title>Draft Genome Sequence of Pseudoalteromonas luteoviolacea HI1.</title>
        <authorList>
            <person name="Asahina A.Y."/>
            <person name="Hadfield M.G."/>
        </authorList>
    </citation>
    <scope>NUCLEOTIDE SEQUENCE [LARGE SCALE GENOMIC DNA]</scope>
    <source>
        <strain evidence="1 2">HI1</strain>
    </source>
</reference>
<accession>A0A0C1QTF3</accession>
<proteinExistence type="predicted"/>
<dbReference type="EMBL" id="JWIC01000004">
    <property type="protein sequence ID" value="KID58272.1"/>
    <property type="molecule type" value="Genomic_DNA"/>
</dbReference>
<dbReference type="Proteomes" id="UP000031327">
    <property type="component" value="Unassembled WGS sequence"/>
</dbReference>
<evidence type="ECO:0000313" key="1">
    <source>
        <dbReference type="EMBL" id="KID58272.1"/>
    </source>
</evidence>
<dbReference type="AlphaFoldDB" id="A0A0C1QTF3"/>
<organism evidence="1 2">
    <name type="scientific">Pseudoalteromonas luteoviolacea</name>
    <dbReference type="NCBI Taxonomy" id="43657"/>
    <lineage>
        <taxon>Bacteria</taxon>
        <taxon>Pseudomonadati</taxon>
        <taxon>Pseudomonadota</taxon>
        <taxon>Gammaproteobacteria</taxon>
        <taxon>Alteromonadales</taxon>
        <taxon>Pseudoalteromonadaceae</taxon>
        <taxon>Pseudoalteromonas</taxon>
    </lineage>
</organism>
<sequence>MIDDKTLSYALPLPHPDNLLQQDVERIRQAIIDIDQVLYMQTNLDQQQDTLLNEKLRRVKLNQLLGEPLLTL</sequence>
<evidence type="ECO:0000313" key="2">
    <source>
        <dbReference type="Proteomes" id="UP000031327"/>
    </source>
</evidence>
<dbReference type="OrthoDB" id="6305909at2"/>
<dbReference type="RefSeq" id="WP_039608565.1">
    <property type="nucleotide sequence ID" value="NZ_JWIC01000004.1"/>
</dbReference>
<name>A0A0C1QTF3_9GAMM</name>
<gene>
    <name evidence="1" type="ORF">JF50_06225</name>
</gene>
<comment type="caution">
    <text evidence="1">The sequence shown here is derived from an EMBL/GenBank/DDBJ whole genome shotgun (WGS) entry which is preliminary data.</text>
</comment>
<protein>
    <submittedName>
        <fullName evidence="1">Uncharacterized protein</fullName>
    </submittedName>
</protein>